<dbReference type="RefSeq" id="WP_346766506.1">
    <property type="nucleotide sequence ID" value="NZ_CP165727.1"/>
</dbReference>
<sequence length="166" mass="18371">MADTHALDPTQQSLWRPLRLLQASMDADIAQVYSSQQIEGLKPSFVMELLRLHARGPLTIAELAESVQLTHSALSQKVAAMRKAGWVQTVVGDDARTRKVTLTDKARGIVGRLAAEWRATEAAIAELEEDIPYPLSRVVTDVEAALERKSFRDRIAEKLAEDPAWG</sequence>
<dbReference type="Gene3D" id="1.10.10.10">
    <property type="entry name" value="Winged helix-like DNA-binding domain superfamily/Winged helix DNA-binding domain"/>
    <property type="match status" value="1"/>
</dbReference>
<organism evidence="2">
    <name type="scientific">Streptomyces sp. R33</name>
    <dbReference type="NCBI Taxonomy" id="3238629"/>
    <lineage>
        <taxon>Bacteria</taxon>
        <taxon>Bacillati</taxon>
        <taxon>Actinomycetota</taxon>
        <taxon>Actinomycetes</taxon>
        <taxon>Kitasatosporales</taxon>
        <taxon>Streptomycetaceae</taxon>
        <taxon>Streptomyces</taxon>
    </lineage>
</organism>
<dbReference type="InterPro" id="IPR011991">
    <property type="entry name" value="ArsR-like_HTH"/>
</dbReference>
<dbReference type="AlphaFoldDB" id="A0AB39YHL9"/>
<dbReference type="InterPro" id="IPR036390">
    <property type="entry name" value="WH_DNA-bd_sf"/>
</dbReference>
<dbReference type="InterPro" id="IPR000835">
    <property type="entry name" value="HTH_MarR-typ"/>
</dbReference>
<feature type="domain" description="HTH marR-type" evidence="1">
    <location>
        <begin position="34"/>
        <end position="129"/>
    </location>
</feature>
<dbReference type="SMART" id="SM00347">
    <property type="entry name" value="HTH_MARR"/>
    <property type="match status" value="1"/>
</dbReference>
<protein>
    <submittedName>
        <fullName evidence="2">MarR family winged helix-turn-helix transcriptional regulator</fullName>
    </submittedName>
</protein>
<proteinExistence type="predicted"/>
<dbReference type="Pfam" id="PF12802">
    <property type="entry name" value="MarR_2"/>
    <property type="match status" value="1"/>
</dbReference>
<evidence type="ECO:0000259" key="1">
    <source>
        <dbReference type="SMART" id="SM00347"/>
    </source>
</evidence>
<accession>A0AB39YHL9</accession>
<gene>
    <name evidence="2" type="ORF">AB5J51_39765</name>
</gene>
<name>A0AB39YHL9_9ACTN</name>
<reference evidence="2" key="1">
    <citation type="submission" date="2024-08" db="EMBL/GenBank/DDBJ databases">
        <authorList>
            <person name="Yu S.T."/>
        </authorList>
    </citation>
    <scope>NUCLEOTIDE SEQUENCE</scope>
    <source>
        <strain evidence="2">R33</strain>
    </source>
</reference>
<dbReference type="EMBL" id="CP165727">
    <property type="protein sequence ID" value="XDV68592.1"/>
    <property type="molecule type" value="Genomic_DNA"/>
</dbReference>
<dbReference type="InterPro" id="IPR036388">
    <property type="entry name" value="WH-like_DNA-bd_sf"/>
</dbReference>
<dbReference type="CDD" id="cd00090">
    <property type="entry name" value="HTH_ARSR"/>
    <property type="match status" value="1"/>
</dbReference>
<evidence type="ECO:0000313" key="2">
    <source>
        <dbReference type="EMBL" id="XDV68592.1"/>
    </source>
</evidence>
<dbReference type="SUPFAM" id="SSF46785">
    <property type="entry name" value="Winged helix' DNA-binding domain"/>
    <property type="match status" value="1"/>
</dbReference>
<dbReference type="GO" id="GO:0003700">
    <property type="term" value="F:DNA-binding transcription factor activity"/>
    <property type="evidence" value="ECO:0007669"/>
    <property type="project" value="InterPro"/>
</dbReference>